<dbReference type="InterPro" id="IPR012854">
    <property type="entry name" value="Cu_amine_oxidase-like_N"/>
</dbReference>
<dbReference type="SUPFAM" id="SSF55383">
    <property type="entry name" value="Copper amine oxidase, domain N"/>
    <property type="match status" value="2"/>
</dbReference>
<gene>
    <name evidence="4" type="ORF">KGMB03357_21450</name>
</gene>
<feature type="chain" id="PRO_5038951994" description="Copper amine oxidase-like N-terminal domain-containing protein" evidence="2">
    <location>
        <begin position="30"/>
        <end position="1421"/>
    </location>
</feature>
<evidence type="ECO:0000259" key="3">
    <source>
        <dbReference type="Pfam" id="PF07833"/>
    </source>
</evidence>
<feature type="compositionally biased region" description="Basic and acidic residues" evidence="1">
    <location>
        <begin position="1284"/>
        <end position="1301"/>
    </location>
</feature>
<dbReference type="Proteomes" id="UP000287361">
    <property type="component" value="Unassembled WGS sequence"/>
</dbReference>
<reference evidence="4 5" key="1">
    <citation type="submission" date="2018-10" db="EMBL/GenBank/DDBJ databases">
        <title>Draft Genome Sequence of Anaerotignum sp. KCTC 15736.</title>
        <authorList>
            <person name="Choi S.H."/>
            <person name="Kim J.S."/>
            <person name="Kang S.W."/>
            <person name="Lee J.S."/>
            <person name="Park S.H."/>
        </authorList>
    </citation>
    <scope>NUCLEOTIDE SEQUENCE [LARGE SCALE GENOMIC DNA]</scope>
    <source>
        <strain evidence="4 5">KCTC 15736</strain>
    </source>
</reference>
<comment type="caution">
    <text evidence="4">The sequence shown here is derived from an EMBL/GenBank/DDBJ whole genome shotgun (WGS) entry which is preliminary data.</text>
</comment>
<dbReference type="EMBL" id="BHVZ01000014">
    <property type="protein sequence ID" value="GCB30484.1"/>
    <property type="molecule type" value="Genomic_DNA"/>
</dbReference>
<dbReference type="OrthoDB" id="1049518at2"/>
<keyword evidence="5" id="KW-1185">Reference proteome</keyword>
<feature type="region of interest" description="Disordered" evidence="1">
    <location>
        <begin position="1266"/>
        <end position="1301"/>
    </location>
</feature>
<feature type="domain" description="Copper amine oxidase-like N-terminal" evidence="3">
    <location>
        <begin position="1318"/>
        <end position="1416"/>
    </location>
</feature>
<evidence type="ECO:0000256" key="1">
    <source>
        <dbReference type="SAM" id="MobiDB-lite"/>
    </source>
</evidence>
<protein>
    <recommendedName>
        <fullName evidence="3">Copper amine oxidase-like N-terminal domain-containing protein</fullName>
    </recommendedName>
</protein>
<name>A0A401LG48_9FIRM</name>
<dbReference type="InterPro" id="IPR016621">
    <property type="entry name" value="UCP014543"/>
</dbReference>
<proteinExistence type="predicted"/>
<evidence type="ECO:0000313" key="5">
    <source>
        <dbReference type="Proteomes" id="UP000287361"/>
    </source>
</evidence>
<dbReference type="Pfam" id="PF12646">
    <property type="entry name" value="DUF3783"/>
    <property type="match status" value="1"/>
</dbReference>
<feature type="signal peptide" evidence="2">
    <location>
        <begin position="1"/>
        <end position="29"/>
    </location>
</feature>
<keyword evidence="2" id="KW-0732">Signal</keyword>
<dbReference type="Pfam" id="PF07833">
    <property type="entry name" value="Cu_amine_oxidN1"/>
    <property type="match status" value="1"/>
</dbReference>
<dbReference type="Gene3D" id="3.30.457.10">
    <property type="entry name" value="Copper amine oxidase-like, N-terminal domain"/>
    <property type="match status" value="1"/>
</dbReference>
<evidence type="ECO:0000256" key="2">
    <source>
        <dbReference type="SAM" id="SignalP"/>
    </source>
</evidence>
<sequence length="1421" mass="154184">MKTIYSSISKRVFSLLVALIMAISTVPFAAASAFAQEQGISITTSTITPNTKSIEVTLAQGITTGFAKVIQLDSGEEYDTTKLFSYTDLSGVIGYTALNEGSNTITLTTAPTEGKEVIAVLHDRSSGEMQEYTSAPITVTASEGSSGGETTKPTQAEILAGCEVTIDGFADGKITEDATSLTANVKLHSSVKSCYMIVAVYPANTVFDPDSTATKQLYSVRVENGKSYTCNFAGSLLPLKVGQKVCAYLNVPVAETKNDVFYKQKQSRELTVVDKNGEGFRDYTWPEVSIADTDLKAGDTKLHINFSADERLLAYAKDENVDFNMTVSIQQYPQDKTFDFEGSYMRRLTIPLQFTKNLTNYEINLEEPLLAGYRVRAVVYWNQNTALYIPKGNDYEAESIPDDSVLIPAVPVAPTVKINADKIKAGASAVSVVVAGDVEEGSNLIIRQYASADAVQGDDWEFFGNKSVSEAGTVSVEKNSAIKKELAAGKYVAAVLMKGGTVVAYSNAVPVVLETEMEKPVLIVNGNVYEGDTKVSLAVSKTDLIPSGKGMIILYKAKENGDADVYGDPVSVGSKSPVISGDNVEITITKALTAGDVIIPYIYYVDDEDKTHYYPGTAFTVKAKAEGDSISVSPEALTADTESITVSVNGYDSYKGGYVFVRLADRNNTHPDDAASLKSQSFTGSGSYTFDVKGNLTPEKYVLVYLYKYDVDTGRTHYSDDKVYILIGGKVVKEPSVEITSSKILSTDKNLYVKADFDNALTGNLKLYTYRYGGAFDSANVGNALLYSGAVTPSAYSSKITFTNDLTAGDKIVAVLTLPGGESEVVKISDAKTIQAPPQIIEPSAYIREEHVSEGDTKMETYLNFERNYYDSVSYVLYNYTGEELDESKAKIAAESSIYSPGVTTMGFRESVKPLKAGSKLMIKLTLVKNGVSKVVYSNAKTVEAAPDWATPTVSIDVAAVRVTDTTIPVTVTYDAGYTEMSDYYCNVTAYQFPSDYTDDEFEKKELHESSITQRIGQRDANKASKEHFTTINIPVKANTFEAGKRLIVKLRLPHPEWAGEEADYLSYSVPIIGAEEEIPAAKVLLFNLGADTVKGSKIRAILEEMGIKAVTVEKSQINQSVGYLAGYKGFAGDAEAFTGSGYTAEFMLMSGLSETQLDQFLAKMRAADAVIDHKATVTETNKQWSFKELIGEIEEEHEVMQAWLALKNAVKEAEALQEADYSAEKWAAFAKVLADAKEVSKVEATAEEYNNATKALQDAYKALTAKPESGGGSSSGGRKSKTQKNETKVEETKENNETKAKEKTIVEMQIGRKSISVNGNLAQKDAAPVIQNSRTLVPIRFITESLGGAVAWNGESKEVTLLLDGKEIKMTIGKTLEKYGVAPVIMDSRTYVPVRFVADALGAQTSWNEAEKTVTLVREG</sequence>
<accession>A0A401LG48</accession>
<organism evidence="4 5">
    <name type="scientific">Anaerotignum faecicola</name>
    <dbReference type="NCBI Taxonomy" id="2358141"/>
    <lineage>
        <taxon>Bacteria</taxon>
        <taxon>Bacillati</taxon>
        <taxon>Bacillota</taxon>
        <taxon>Clostridia</taxon>
        <taxon>Lachnospirales</taxon>
        <taxon>Anaerotignaceae</taxon>
        <taxon>Anaerotignum</taxon>
    </lineage>
</organism>
<dbReference type="InterPro" id="IPR036582">
    <property type="entry name" value="Mao_N_sf"/>
</dbReference>
<evidence type="ECO:0000313" key="4">
    <source>
        <dbReference type="EMBL" id="GCB30484.1"/>
    </source>
</evidence>
<dbReference type="Gene3D" id="1.20.1270.70">
    <property type="entry name" value="Designed single chain three-helix bundle"/>
    <property type="match status" value="1"/>
</dbReference>